<dbReference type="EMBL" id="JASPKZ010006851">
    <property type="protein sequence ID" value="KAJ9586704.1"/>
    <property type="molecule type" value="Genomic_DNA"/>
</dbReference>
<feature type="non-terminal residue" evidence="1">
    <location>
        <position position="1"/>
    </location>
</feature>
<accession>A0AAD7ZTR8</accession>
<keyword evidence="2" id="KW-1185">Reference proteome</keyword>
<dbReference type="Proteomes" id="UP001233999">
    <property type="component" value="Unassembled WGS sequence"/>
</dbReference>
<comment type="caution">
    <text evidence="1">The sequence shown here is derived from an EMBL/GenBank/DDBJ whole genome shotgun (WGS) entry which is preliminary data.</text>
</comment>
<reference evidence="1" key="2">
    <citation type="submission" date="2023-05" db="EMBL/GenBank/DDBJ databases">
        <authorList>
            <person name="Fouks B."/>
        </authorList>
    </citation>
    <scope>NUCLEOTIDE SEQUENCE</scope>
    <source>
        <strain evidence="1">Stay&amp;Tobe</strain>
        <tissue evidence="1">Testes</tissue>
    </source>
</reference>
<evidence type="ECO:0000313" key="1">
    <source>
        <dbReference type="EMBL" id="KAJ9586704.1"/>
    </source>
</evidence>
<evidence type="ECO:0000313" key="2">
    <source>
        <dbReference type="Proteomes" id="UP001233999"/>
    </source>
</evidence>
<gene>
    <name evidence="1" type="ORF">L9F63_019707</name>
</gene>
<organism evidence="1 2">
    <name type="scientific">Diploptera punctata</name>
    <name type="common">Pacific beetle cockroach</name>
    <dbReference type="NCBI Taxonomy" id="6984"/>
    <lineage>
        <taxon>Eukaryota</taxon>
        <taxon>Metazoa</taxon>
        <taxon>Ecdysozoa</taxon>
        <taxon>Arthropoda</taxon>
        <taxon>Hexapoda</taxon>
        <taxon>Insecta</taxon>
        <taxon>Pterygota</taxon>
        <taxon>Neoptera</taxon>
        <taxon>Polyneoptera</taxon>
        <taxon>Dictyoptera</taxon>
        <taxon>Blattodea</taxon>
        <taxon>Blaberoidea</taxon>
        <taxon>Blaberidae</taxon>
        <taxon>Diplopterinae</taxon>
        <taxon>Diploptera</taxon>
    </lineage>
</organism>
<proteinExistence type="predicted"/>
<reference evidence="1" key="1">
    <citation type="journal article" date="2023" name="IScience">
        <title>Live-bearing cockroach genome reveals convergent evolutionary mechanisms linked to viviparity in insects and beyond.</title>
        <authorList>
            <person name="Fouks B."/>
            <person name="Harrison M.C."/>
            <person name="Mikhailova A.A."/>
            <person name="Marchal E."/>
            <person name="English S."/>
            <person name="Carruthers M."/>
            <person name="Jennings E.C."/>
            <person name="Chiamaka E.L."/>
            <person name="Frigard R.A."/>
            <person name="Pippel M."/>
            <person name="Attardo G.M."/>
            <person name="Benoit J.B."/>
            <person name="Bornberg-Bauer E."/>
            <person name="Tobe S.S."/>
        </authorList>
    </citation>
    <scope>NUCLEOTIDE SEQUENCE</scope>
    <source>
        <strain evidence="1">Stay&amp;Tobe</strain>
    </source>
</reference>
<sequence length="280" mass="32946">IKRNCNCSHSYIRCFYFSDGYVNKASPKFTHSQAYILVGSFIKPNNTIHVILDYIAFILRKQIFVFIIIRELILTRKLFNGILKICIMTILDYFYNLSSTFLKLILAFSLTCHRKLYLVCSDFIHATVQGHACFNMLRPVNLHCTVVFFLHHATKVYKSCRNYFCYICVHIRDSFRFIKIQYFNIYKHNSQVHKQVMEITEGTLKTDLLVNFTKSSTACNSSKSELSYVFLVILRSTTSIKGFGKYLFVAANYLSTDWPFRSTRPRYLAIQVLKYMEEWQ</sequence>
<feature type="non-terminal residue" evidence="1">
    <location>
        <position position="280"/>
    </location>
</feature>
<dbReference type="AlphaFoldDB" id="A0AAD7ZTR8"/>
<protein>
    <submittedName>
        <fullName evidence="1">Uncharacterized protein</fullName>
    </submittedName>
</protein>
<name>A0AAD7ZTR8_DIPPU</name>